<dbReference type="AlphaFoldDB" id="A0A0B2VR22"/>
<protein>
    <submittedName>
        <fullName evidence="1">Calpain-D</fullName>
    </submittedName>
</protein>
<evidence type="ECO:0000313" key="2">
    <source>
        <dbReference type="Proteomes" id="UP000031036"/>
    </source>
</evidence>
<name>A0A0B2VR22_TOXCA</name>
<gene>
    <name evidence="1" type="primary">sol</name>
    <name evidence="1" type="ORF">Tcan_16811</name>
</gene>
<accession>A0A0B2VR22</accession>
<proteinExistence type="predicted"/>
<sequence>MAPFVSTGDVFLRGPADYIVLAVSFSNIYTATRIDLVAAVHSARPLYAEEVRFPASVITDSLIEMALKEGNIHKTLEGVVARYISDDFCGHLLIVDNLHENKYLHVHCDCSKSTNVLSTRFTLNTLDSIPPLHRQVIMMLNHFEPTQGYYVGHSLTQRIMSSRGLRDWVSLVPGRMALSADTEHVPPLDDPAIAVLHRPRPLFR</sequence>
<comment type="caution">
    <text evidence="1">The sequence shown here is derived from an EMBL/GenBank/DDBJ whole genome shotgun (WGS) entry which is preliminary data.</text>
</comment>
<evidence type="ECO:0000313" key="1">
    <source>
        <dbReference type="EMBL" id="KHN83495.1"/>
    </source>
</evidence>
<organism evidence="1 2">
    <name type="scientific">Toxocara canis</name>
    <name type="common">Canine roundworm</name>
    <dbReference type="NCBI Taxonomy" id="6265"/>
    <lineage>
        <taxon>Eukaryota</taxon>
        <taxon>Metazoa</taxon>
        <taxon>Ecdysozoa</taxon>
        <taxon>Nematoda</taxon>
        <taxon>Chromadorea</taxon>
        <taxon>Rhabditida</taxon>
        <taxon>Spirurina</taxon>
        <taxon>Ascaridomorpha</taxon>
        <taxon>Ascaridoidea</taxon>
        <taxon>Toxocaridae</taxon>
        <taxon>Toxocara</taxon>
    </lineage>
</organism>
<reference evidence="1 2" key="1">
    <citation type="submission" date="2014-11" db="EMBL/GenBank/DDBJ databases">
        <title>Genetic blueprint of the zoonotic pathogen Toxocara canis.</title>
        <authorList>
            <person name="Zhu X.-Q."/>
            <person name="Korhonen P.K."/>
            <person name="Cai H."/>
            <person name="Young N.D."/>
            <person name="Nejsum P."/>
            <person name="von Samson-Himmelstjerna G."/>
            <person name="Boag P.R."/>
            <person name="Tan P."/>
            <person name="Li Q."/>
            <person name="Min J."/>
            <person name="Yang Y."/>
            <person name="Wang X."/>
            <person name="Fang X."/>
            <person name="Hall R.S."/>
            <person name="Hofmann A."/>
            <person name="Sternberg P.W."/>
            <person name="Jex A.R."/>
            <person name="Gasser R.B."/>
        </authorList>
    </citation>
    <scope>NUCLEOTIDE SEQUENCE [LARGE SCALE GENOMIC DNA]</scope>
    <source>
        <strain evidence="1">PN_DK_2014</strain>
    </source>
</reference>
<dbReference type="EMBL" id="JPKZ01001184">
    <property type="protein sequence ID" value="KHN83495.1"/>
    <property type="molecule type" value="Genomic_DNA"/>
</dbReference>
<dbReference type="OrthoDB" id="424753at2759"/>
<keyword evidence="2" id="KW-1185">Reference proteome</keyword>
<dbReference type="Proteomes" id="UP000031036">
    <property type="component" value="Unassembled WGS sequence"/>
</dbReference>
<dbReference type="STRING" id="6265.A0A0B2VR22"/>